<dbReference type="Proteomes" id="UP000290796">
    <property type="component" value="Segment"/>
</dbReference>
<protein>
    <submittedName>
        <fullName evidence="1">Uncharacterized protein</fullName>
    </submittedName>
</protein>
<name>A0A411B134_9CAUD</name>
<evidence type="ECO:0000313" key="1">
    <source>
        <dbReference type="EMBL" id="QAX94050.1"/>
    </source>
</evidence>
<dbReference type="EMBL" id="MK450426">
    <property type="protein sequence ID" value="QAX94050.1"/>
    <property type="molecule type" value="Genomic_DNA"/>
</dbReference>
<evidence type="ECO:0000313" key="2">
    <source>
        <dbReference type="Proteomes" id="UP000290796"/>
    </source>
</evidence>
<proteinExistence type="predicted"/>
<sequence>MTTKSEEAALLAPTQEITGTVGEDVKTVHKLVDGKPKCGAAGKVDHWQRAVSCADCLD</sequence>
<keyword evidence="2" id="KW-1185">Reference proteome</keyword>
<accession>A0A411B134</accession>
<gene>
    <name evidence="1" type="primary">55</name>
    <name evidence="1" type="ORF">SEA_EURATIS_55</name>
</gene>
<reference evidence="1 2" key="1">
    <citation type="submission" date="2019-01" db="EMBL/GenBank/DDBJ databases">
        <authorList>
            <person name="Russe A."/>
            <person name="Sprabary S.L."/>
            <person name="Nayek S."/>
            <person name="Klug H.M."/>
            <person name="Layton S.R."/>
            <person name="Kim T."/>
            <person name="Hughes L.E."/>
            <person name="Garlena R.A."/>
            <person name="Russell D.A."/>
            <person name="Pope W.H."/>
            <person name="Jacobs-Sera D."/>
            <person name="Hatfull G.F."/>
        </authorList>
    </citation>
    <scope>NUCLEOTIDE SEQUENCE [LARGE SCALE GENOMIC DNA]</scope>
</reference>
<organism evidence="1 2">
    <name type="scientific">Streptomyces phage Euratis</name>
    <dbReference type="NCBI Taxonomy" id="2510569"/>
    <lineage>
        <taxon>Viruses</taxon>
        <taxon>Duplodnaviria</taxon>
        <taxon>Heunggongvirae</taxon>
        <taxon>Uroviricota</taxon>
        <taxon>Caudoviricetes</taxon>
        <taxon>Colingsworthviridae</taxon>
        <taxon>Vashvirus</taxon>
        <taxon>Vashvirus euratis</taxon>
    </lineage>
</organism>